<feature type="transmembrane region" description="Helical" evidence="5">
    <location>
        <begin position="302"/>
        <end position="322"/>
    </location>
</feature>
<name>A0A9W6FAM5_9CHLO</name>
<dbReference type="InterPro" id="IPR052952">
    <property type="entry name" value="MFS-Transporter"/>
</dbReference>
<dbReference type="AlphaFoldDB" id="A0A9W6FAM5"/>
<gene>
    <name evidence="8" type="primary">PLESTB003629</name>
    <name evidence="8" type="ORF">PLESTB_001906900</name>
</gene>
<evidence type="ECO:0000256" key="3">
    <source>
        <dbReference type="ARBA" id="ARBA00047990"/>
    </source>
</evidence>
<keyword evidence="5" id="KW-1133">Transmembrane helix</keyword>
<dbReference type="Pfam" id="PF00210">
    <property type="entry name" value="Ferritin"/>
    <property type="match status" value="1"/>
</dbReference>
<dbReference type="GO" id="GO:0016020">
    <property type="term" value="C:membrane"/>
    <property type="evidence" value="ECO:0007669"/>
    <property type="project" value="UniProtKB-SubCell"/>
</dbReference>
<dbReference type="PROSITE" id="PS50850">
    <property type="entry name" value="MFS"/>
    <property type="match status" value="1"/>
</dbReference>
<feature type="transmembrane region" description="Helical" evidence="5">
    <location>
        <begin position="525"/>
        <end position="547"/>
    </location>
</feature>
<evidence type="ECO:0000256" key="1">
    <source>
        <dbReference type="ARBA" id="ARBA00004141"/>
    </source>
</evidence>
<protein>
    <recommendedName>
        <fullName evidence="2">ferroxidase</fullName>
        <ecNumber evidence="2">1.16.3.1</ecNumber>
    </recommendedName>
</protein>
<evidence type="ECO:0000256" key="4">
    <source>
        <dbReference type="SAM" id="MobiDB-lite"/>
    </source>
</evidence>
<dbReference type="InterPro" id="IPR011701">
    <property type="entry name" value="MFS"/>
</dbReference>
<dbReference type="InterPro" id="IPR009078">
    <property type="entry name" value="Ferritin-like_SF"/>
</dbReference>
<keyword evidence="5" id="KW-0472">Membrane</keyword>
<feature type="transmembrane region" description="Helical" evidence="5">
    <location>
        <begin position="588"/>
        <end position="607"/>
    </location>
</feature>
<comment type="subcellular location">
    <subcellularLocation>
        <location evidence="1">Membrane</location>
        <topology evidence="1">Multi-pass membrane protein</topology>
    </subcellularLocation>
</comment>
<dbReference type="InterPro" id="IPR041719">
    <property type="entry name" value="Ferritin_prok"/>
</dbReference>
<dbReference type="GO" id="GO:0022857">
    <property type="term" value="F:transmembrane transporter activity"/>
    <property type="evidence" value="ECO:0007669"/>
    <property type="project" value="InterPro"/>
</dbReference>
<dbReference type="PANTHER" id="PTHR23527:SF1">
    <property type="entry name" value="BLL3282 PROTEIN"/>
    <property type="match status" value="1"/>
</dbReference>
<feature type="transmembrane region" description="Helical" evidence="5">
    <location>
        <begin position="394"/>
        <end position="413"/>
    </location>
</feature>
<reference evidence="8 9" key="1">
    <citation type="journal article" date="2023" name="Commun. Biol.">
        <title>Reorganization of the ancestral sex-determining regions during the evolution of trioecy in Pleodorina starrii.</title>
        <authorList>
            <person name="Takahashi K."/>
            <person name="Suzuki S."/>
            <person name="Kawai-Toyooka H."/>
            <person name="Yamamoto K."/>
            <person name="Hamaji T."/>
            <person name="Ootsuki R."/>
            <person name="Yamaguchi H."/>
            <person name="Kawachi M."/>
            <person name="Higashiyama T."/>
            <person name="Nozaki H."/>
        </authorList>
    </citation>
    <scope>NUCLEOTIDE SEQUENCE [LARGE SCALE GENOMIC DNA]</scope>
    <source>
        <strain evidence="8 9">NIES-4479</strain>
    </source>
</reference>
<dbReference type="InterPro" id="IPR020846">
    <property type="entry name" value="MFS_dom"/>
</dbReference>
<dbReference type="InterPro" id="IPR036259">
    <property type="entry name" value="MFS_trans_sf"/>
</dbReference>
<dbReference type="InterPro" id="IPR008331">
    <property type="entry name" value="Ferritin_DPS_dom"/>
</dbReference>
<comment type="catalytic activity">
    <reaction evidence="3">
        <text>4 Fe(2+) + O2 + 4 H(+) = 4 Fe(3+) + 2 H2O</text>
        <dbReference type="Rhea" id="RHEA:11148"/>
        <dbReference type="ChEBI" id="CHEBI:15377"/>
        <dbReference type="ChEBI" id="CHEBI:15378"/>
        <dbReference type="ChEBI" id="CHEBI:15379"/>
        <dbReference type="ChEBI" id="CHEBI:29033"/>
        <dbReference type="ChEBI" id="CHEBI:29034"/>
        <dbReference type="EC" id="1.16.3.1"/>
    </reaction>
</comment>
<dbReference type="Gene3D" id="1.20.1260.10">
    <property type="match status" value="1"/>
</dbReference>
<keyword evidence="5" id="KW-0812">Transmembrane</keyword>
<evidence type="ECO:0000256" key="2">
    <source>
        <dbReference type="ARBA" id="ARBA00013107"/>
    </source>
</evidence>
<dbReference type="PANTHER" id="PTHR23527">
    <property type="entry name" value="BLL3282 PROTEIN"/>
    <property type="match status" value="1"/>
</dbReference>
<accession>A0A9W6FAM5</accession>
<feature type="transmembrane region" description="Helical" evidence="5">
    <location>
        <begin position="470"/>
        <end position="492"/>
    </location>
</feature>
<evidence type="ECO:0000259" key="6">
    <source>
        <dbReference type="PROSITE" id="PS50850"/>
    </source>
</evidence>
<organism evidence="8 9">
    <name type="scientific">Pleodorina starrii</name>
    <dbReference type="NCBI Taxonomy" id="330485"/>
    <lineage>
        <taxon>Eukaryota</taxon>
        <taxon>Viridiplantae</taxon>
        <taxon>Chlorophyta</taxon>
        <taxon>core chlorophytes</taxon>
        <taxon>Chlorophyceae</taxon>
        <taxon>CS clade</taxon>
        <taxon>Chlamydomonadales</taxon>
        <taxon>Volvocaceae</taxon>
        <taxon>Pleodorina</taxon>
    </lineage>
</organism>
<dbReference type="InterPro" id="IPR012347">
    <property type="entry name" value="Ferritin-like"/>
</dbReference>
<evidence type="ECO:0000313" key="8">
    <source>
        <dbReference type="EMBL" id="GLC62504.1"/>
    </source>
</evidence>
<evidence type="ECO:0000259" key="7">
    <source>
        <dbReference type="PROSITE" id="PS50905"/>
    </source>
</evidence>
<feature type="transmembrane region" description="Helical" evidence="5">
    <location>
        <begin position="236"/>
        <end position="259"/>
    </location>
</feature>
<dbReference type="SUPFAM" id="SSF47240">
    <property type="entry name" value="Ferritin-like"/>
    <property type="match status" value="1"/>
</dbReference>
<feature type="transmembrane region" description="Helical" evidence="5">
    <location>
        <begin position="368"/>
        <end position="388"/>
    </location>
</feature>
<sequence length="622" mass="64919">MCFNSTKPSDVLVDSPATRQPEEEPMAAETFDELLTRQVGHEFAASHQYIAVAVWFDGQDLPQLARHFCRQSLEERNHAMMIVQYILDRDLPLTVPGVGEVRNDFADVREPLALALSQEQEVTEQIKALFAAARAEGDALGEQFMLWFLKEQVEEVVSMTTLVNIAAREDNLFDIENYLAREHSGDNSHHHAGHGSGTPEAAGGRPDPAQDAGDRNDIGCLGGRPQRVRRPGRGSAAVAVAVLVTVLTNMPVFLLGALATEITATIGVPAYGVGLAVGVYWVAAALTSACTGVIGRVLSEKGMGITALLLAILSLTGSASWIPAWPWLIVWACLGGLGNGLGHPSSNHLLVTHIPASSRGLAFGVKQAAVPLAGLVAGVSVPLVALILGWPVAFLLMAVLGVLVLVPVTLTRTMPAAMGATRPAGQWDPQLRSALVLMAAMTMFAGGAVTSAVAFAVIGSLERGITVGPAGVLLAVGSALGAATRIVIGGVVDRGGVSALSLIQTALIVCAVGLSLMAIPTTWSYVVGVLLAAGLGWGWPGLVHFLISHMAPGATAAATGIVQTGTYIGNTIGPVLTGVVLSLGNSTLTWAMLAIMATVAVVISFFFGHRLRKIDSLEWPLS</sequence>
<dbReference type="EMBL" id="BRXU01000066">
    <property type="protein sequence ID" value="GLC62504.1"/>
    <property type="molecule type" value="Genomic_DNA"/>
</dbReference>
<dbReference type="EC" id="1.16.3.1" evidence="2"/>
<dbReference type="GO" id="GO:0004322">
    <property type="term" value="F:ferroxidase activity"/>
    <property type="evidence" value="ECO:0007669"/>
    <property type="project" value="UniProtKB-EC"/>
</dbReference>
<feature type="region of interest" description="Disordered" evidence="4">
    <location>
        <begin position="1"/>
        <end position="24"/>
    </location>
</feature>
<dbReference type="PROSITE" id="PS50905">
    <property type="entry name" value="FERRITIN_LIKE"/>
    <property type="match status" value="1"/>
</dbReference>
<feature type="transmembrane region" description="Helical" evidence="5">
    <location>
        <begin position="499"/>
        <end position="519"/>
    </location>
</feature>
<feature type="domain" description="Major facilitator superfamily (MFS) profile" evidence="6">
    <location>
        <begin position="237"/>
        <end position="612"/>
    </location>
</feature>
<dbReference type="Proteomes" id="UP001165080">
    <property type="component" value="Unassembled WGS sequence"/>
</dbReference>
<dbReference type="InterPro" id="IPR009040">
    <property type="entry name" value="Ferritin-like_diiron"/>
</dbReference>
<proteinExistence type="predicted"/>
<comment type="caution">
    <text evidence="8">The sequence shown here is derived from an EMBL/GenBank/DDBJ whole genome shotgun (WGS) entry which is preliminary data.</text>
</comment>
<evidence type="ECO:0000313" key="9">
    <source>
        <dbReference type="Proteomes" id="UP001165080"/>
    </source>
</evidence>
<dbReference type="Pfam" id="PF07690">
    <property type="entry name" value="MFS_1"/>
    <property type="match status" value="1"/>
</dbReference>
<dbReference type="Gene3D" id="1.20.1250.20">
    <property type="entry name" value="MFS general substrate transporter like domains"/>
    <property type="match status" value="2"/>
</dbReference>
<dbReference type="GO" id="GO:0008199">
    <property type="term" value="F:ferric iron binding"/>
    <property type="evidence" value="ECO:0007669"/>
    <property type="project" value="InterPro"/>
</dbReference>
<feature type="domain" description="Ferritin-like diiron" evidence="7">
    <location>
        <begin position="25"/>
        <end position="170"/>
    </location>
</feature>
<feature type="transmembrane region" description="Helical" evidence="5">
    <location>
        <begin position="271"/>
        <end position="295"/>
    </location>
</feature>
<feature type="region of interest" description="Disordered" evidence="4">
    <location>
        <begin position="184"/>
        <end position="230"/>
    </location>
</feature>
<evidence type="ECO:0000256" key="5">
    <source>
        <dbReference type="SAM" id="Phobius"/>
    </source>
</evidence>
<dbReference type="CDD" id="cd01055">
    <property type="entry name" value="Nonheme_Ferritin"/>
    <property type="match status" value="1"/>
</dbReference>
<feature type="transmembrane region" description="Helical" evidence="5">
    <location>
        <begin position="434"/>
        <end position="458"/>
    </location>
</feature>
<dbReference type="SUPFAM" id="SSF103473">
    <property type="entry name" value="MFS general substrate transporter"/>
    <property type="match status" value="1"/>
</dbReference>
<keyword evidence="9" id="KW-1185">Reference proteome</keyword>